<feature type="compositionally biased region" description="Low complexity" evidence="12">
    <location>
        <begin position="1380"/>
        <end position="1412"/>
    </location>
</feature>
<feature type="domain" description="TFIIB-type" evidence="13">
    <location>
        <begin position="1"/>
        <end position="32"/>
    </location>
</feature>
<dbReference type="GO" id="GO:0017025">
    <property type="term" value="F:TBP-class protein binding"/>
    <property type="evidence" value="ECO:0007669"/>
    <property type="project" value="InterPro"/>
</dbReference>
<keyword evidence="15" id="KW-1185">Reference proteome</keyword>
<evidence type="ECO:0000313" key="14">
    <source>
        <dbReference type="EMBL" id="VDK44608.1"/>
    </source>
</evidence>
<evidence type="ECO:0000256" key="7">
    <source>
        <dbReference type="ARBA" id="ARBA00023159"/>
    </source>
</evidence>
<dbReference type="Gene3D" id="1.20.5.650">
    <property type="entry name" value="Single helix bin"/>
    <property type="match status" value="1"/>
</dbReference>
<keyword evidence="5" id="KW-0862">Zinc</keyword>
<dbReference type="GO" id="GO:0000126">
    <property type="term" value="C:transcription factor TFIIIB complex"/>
    <property type="evidence" value="ECO:0007669"/>
    <property type="project" value="TreeGrafter"/>
</dbReference>
<dbReference type="OrthoDB" id="511529at2759"/>
<dbReference type="Gene3D" id="1.10.472.10">
    <property type="entry name" value="Cyclin-like"/>
    <property type="match status" value="2"/>
</dbReference>
<feature type="compositionally biased region" description="Polar residues" evidence="12">
    <location>
        <begin position="811"/>
        <end position="825"/>
    </location>
</feature>
<evidence type="ECO:0000256" key="3">
    <source>
        <dbReference type="ARBA" id="ARBA00022723"/>
    </source>
</evidence>
<dbReference type="InterPro" id="IPR000812">
    <property type="entry name" value="TFIIB"/>
</dbReference>
<dbReference type="SMART" id="SM00385">
    <property type="entry name" value="CYCLIN"/>
    <property type="match status" value="2"/>
</dbReference>
<organism evidence="16">
    <name type="scientific">Anisakis simplex</name>
    <name type="common">Herring worm</name>
    <dbReference type="NCBI Taxonomy" id="6269"/>
    <lineage>
        <taxon>Eukaryota</taxon>
        <taxon>Metazoa</taxon>
        <taxon>Ecdysozoa</taxon>
        <taxon>Nematoda</taxon>
        <taxon>Chromadorea</taxon>
        <taxon>Rhabditida</taxon>
        <taxon>Spirurina</taxon>
        <taxon>Ascaridomorpha</taxon>
        <taxon>Ascaridoidea</taxon>
        <taxon>Anisakidae</taxon>
        <taxon>Anisakis</taxon>
        <taxon>Anisakis simplex complex</taxon>
    </lineage>
</organism>
<evidence type="ECO:0000256" key="10">
    <source>
        <dbReference type="ARBA" id="ARBA00031009"/>
    </source>
</evidence>
<comment type="similarity">
    <text evidence="2">Belongs to the TFIIB family.</text>
</comment>
<sequence length="1451" mass="159507">MGRTCPHCGSSDIDDDQARGDSTCMSCGTVLEESTIVSDVTYQERSGGGSALVGQFVSRDRAQPNTLSGVPGLLHQESREVTYMKGKKLIEAIASQLRINQHCIDTAFNFFKMCVSRNFTRGRIRSHVVAACLYMTCRLENTAHLLLDFSDVTQVNVFDLGRTLNFLARSLKINLPTTDPCLYILRFAVLLEFGDKEKEVVSLATRLVERMKRDWISTGRRPTGLCGAALVLASRCYNFNRTINDIVRVVHISETVVRKRLDEFGRTPSSELTIDEFTTIDLEHCEDPPSFQESRRRVREQLKRKEEEVVKEIEPEVMPLEEELEKALERKRREKFKKTSYAKMMSDSLVKEAPELRVADSVVRNEIVELAFDAGDERQRPLTGMSSCYAPTLESLGISDPLKPQPSTTAFHQNDFDENANGELDLEGIDDSEIDTYILSTEEAEMKSRLWMKLNKDHLIEVERRQKERAEEEERDKESGVKRKRKKSSANVKKKEQIVAATAQEAMVKVIQEKKLSNKINYEILKEMEDSESDLSKEYYPTRDEVLSSLTGDDLKRTENGQEQSCAEPAKTECLSSEKQSDENGGTSSMRRRPLVRSVRFRSALRSNRFRAGGNVRTANETIVKQENSLVEENELVHRTETVDESLVVAGEKEENFSDAIKIKKEDCSDSLAQKQVINEVVTSNNSDKRSTTTTINGEEDRITEVGKRMRVNNRRTRKSIEKQEETVAAAAASSESEASGDIQMTDSDFHQRAVETSERSVEGSTLTRKSSSLTSKHHFNEAGGSSGTSAKARYRAIGRTKPNLRVAAKNTVNNIVDDSNNGDDSQLDDESEQAVDATNSNNKASMNESPQKNVLSDASPSQSTSSVDDQKEERKIEATRTTTIKKPIDALQKRTATSGRLLKKALVAGTVEERTRRAHSPNASSTRAECSSVIQDSTSETDRSRRVTERSVKKHANEDDMEIDTTNKEGEKSFMDDAGNATEGIASNSAQPSAIATVNKRNTRSRYVKMKPNLSGARSLKEDSRIQSNCSSSEMSQKVDTEVESSSSSKDTLAALPTTSSSTVSIGPSDDVLSSSCDTIDHLASSSKEYAAIKCDDHHNNQSSNNTSSSLTTVTDGIDLQLPPQVQKEYQRNFRLNKSHSSTQQSHSRNRGVPQKSDVINSSDSSTTTNNNDIPQTTPVKNTAGCNSRTVAKTKSESRKRNAKGAALLSDGKDDDGKVNATETYESLLLCASKRRTRSTAGLSSSANRRYGGDSVIGLEAMAALGRDCVAKPPNVHIVHGHFDATPSTSSDVDLDRPTTTADSHRSSDLNTASDLATAATTTTTITSESSGVLSSTAGNVHSLTISSEPSIVSCPSTTANSNRQSPTERGGVDSGSNSNTSQSDPLPSSSSLTEPAPLDSSETSPLSSTSNKATLRGRYLKLKPNITAQKRLQNLSAAASRSQSNRNKK</sequence>
<feature type="region of interest" description="Disordered" evidence="12">
    <location>
        <begin position="550"/>
        <end position="593"/>
    </location>
</feature>
<feature type="compositionally biased region" description="Polar residues" evidence="12">
    <location>
        <begin position="922"/>
        <end position="939"/>
    </location>
</feature>
<feature type="compositionally biased region" description="Polar residues" evidence="12">
    <location>
        <begin position="1287"/>
        <end position="1303"/>
    </location>
</feature>
<dbReference type="PANTHER" id="PTHR11618">
    <property type="entry name" value="TRANSCRIPTION INITIATION FACTOR IIB-RELATED"/>
    <property type="match status" value="1"/>
</dbReference>
<feature type="compositionally biased region" description="Polar residues" evidence="12">
    <location>
        <begin position="837"/>
        <end position="868"/>
    </location>
</feature>
<keyword evidence="3" id="KW-0479">Metal-binding</keyword>
<dbReference type="Pfam" id="PF00382">
    <property type="entry name" value="TFIIB"/>
    <property type="match status" value="2"/>
</dbReference>
<evidence type="ECO:0000256" key="1">
    <source>
        <dbReference type="ARBA" id="ARBA00004123"/>
    </source>
</evidence>
<protein>
    <recommendedName>
        <fullName evidence="10">B-related factor 1</fullName>
    </recommendedName>
</protein>
<feature type="region of interest" description="Disordered" evidence="12">
    <location>
        <begin position="1284"/>
        <end position="1316"/>
    </location>
</feature>
<dbReference type="Gene3D" id="2.20.25.10">
    <property type="match status" value="1"/>
</dbReference>
<feature type="region of interest" description="Disordered" evidence="12">
    <location>
        <begin position="1352"/>
        <end position="1451"/>
    </location>
</feature>
<comment type="subcellular location">
    <subcellularLocation>
        <location evidence="1">Nucleus</location>
    </subcellularLocation>
</comment>
<dbReference type="PANTHER" id="PTHR11618:SF4">
    <property type="entry name" value="TRANSCRIPTION FACTOR IIIB 90 KDA SUBUNIT"/>
    <property type="match status" value="1"/>
</dbReference>
<reference evidence="14 15" key="2">
    <citation type="submission" date="2018-11" db="EMBL/GenBank/DDBJ databases">
        <authorList>
            <consortium name="Pathogen Informatics"/>
        </authorList>
    </citation>
    <scope>NUCLEOTIDE SEQUENCE [LARGE SCALE GENOMIC DNA]</scope>
</reference>
<evidence type="ECO:0000256" key="11">
    <source>
        <dbReference type="PROSITE-ProRule" id="PRU00469"/>
    </source>
</evidence>
<dbReference type="GO" id="GO:0005634">
    <property type="term" value="C:nucleus"/>
    <property type="evidence" value="ECO:0007669"/>
    <property type="project" value="UniProtKB-SubCell"/>
</dbReference>
<dbReference type="CDD" id="cd20553">
    <property type="entry name" value="CYCLIN_TFIIIB90_rpt1"/>
    <property type="match status" value="1"/>
</dbReference>
<dbReference type="Proteomes" id="UP000267096">
    <property type="component" value="Unassembled WGS sequence"/>
</dbReference>
<evidence type="ECO:0000256" key="6">
    <source>
        <dbReference type="ARBA" id="ARBA00023015"/>
    </source>
</evidence>
<dbReference type="InterPro" id="IPR013763">
    <property type="entry name" value="Cyclin-like_dom"/>
</dbReference>
<feature type="region of interest" description="Disordered" evidence="12">
    <location>
        <begin position="809"/>
        <end position="882"/>
    </location>
</feature>
<feature type="region of interest" description="Disordered" evidence="12">
    <location>
        <begin position="753"/>
        <end position="792"/>
    </location>
</feature>
<accession>A0A0M3JUB1</accession>
<evidence type="ECO:0000313" key="15">
    <source>
        <dbReference type="Proteomes" id="UP000267096"/>
    </source>
</evidence>
<evidence type="ECO:0000256" key="2">
    <source>
        <dbReference type="ARBA" id="ARBA00010857"/>
    </source>
</evidence>
<evidence type="ECO:0000256" key="12">
    <source>
        <dbReference type="SAM" id="MobiDB-lite"/>
    </source>
</evidence>
<dbReference type="FunFam" id="1.10.472.10:FF:000002">
    <property type="entry name" value="Transcription factor IIIB 90 kDa subunit"/>
    <property type="match status" value="1"/>
</dbReference>
<proteinExistence type="inferred from homology"/>
<dbReference type="GO" id="GO:0001006">
    <property type="term" value="F:RNA polymerase III type 3 promoter sequence-specific DNA binding"/>
    <property type="evidence" value="ECO:0007669"/>
    <property type="project" value="TreeGrafter"/>
</dbReference>
<evidence type="ECO:0000256" key="8">
    <source>
        <dbReference type="ARBA" id="ARBA00023163"/>
    </source>
</evidence>
<feature type="compositionally biased region" description="Basic and acidic residues" evidence="12">
    <location>
        <begin position="465"/>
        <end position="481"/>
    </location>
</feature>
<keyword evidence="8" id="KW-0804">Transcription</keyword>
<feature type="compositionally biased region" description="Basic and acidic residues" evidence="12">
    <location>
        <begin position="966"/>
        <end position="976"/>
    </location>
</feature>
<dbReference type="PROSITE" id="PS51134">
    <property type="entry name" value="ZF_TFIIB"/>
    <property type="match status" value="1"/>
</dbReference>
<feature type="region of interest" description="Disordered" evidence="12">
    <location>
        <begin position="1011"/>
        <end position="1075"/>
    </location>
</feature>
<feature type="compositionally biased region" description="Polar residues" evidence="12">
    <location>
        <begin position="1352"/>
        <end position="1369"/>
    </location>
</feature>
<name>A0A0M3JUB1_ANISI</name>
<feature type="compositionally biased region" description="Low complexity" evidence="12">
    <location>
        <begin position="1162"/>
        <end position="1174"/>
    </location>
</feature>
<dbReference type="Pfam" id="PF07741">
    <property type="entry name" value="BRF1"/>
    <property type="match status" value="1"/>
</dbReference>
<feature type="compositionally biased region" description="Basic and acidic residues" evidence="12">
    <location>
        <begin position="753"/>
        <end position="762"/>
    </location>
</feature>
<dbReference type="GO" id="GO:0000995">
    <property type="term" value="F:RNA polymerase III general transcription initiation factor activity"/>
    <property type="evidence" value="ECO:0007669"/>
    <property type="project" value="TreeGrafter"/>
</dbReference>
<dbReference type="Pfam" id="PF08271">
    <property type="entry name" value="Zn_Ribbon_TF"/>
    <property type="match status" value="1"/>
</dbReference>
<reference evidence="16" key="1">
    <citation type="submission" date="2017-02" db="UniProtKB">
        <authorList>
            <consortium name="WormBaseParasite"/>
        </authorList>
    </citation>
    <scope>IDENTIFICATION</scope>
</reference>
<dbReference type="GO" id="GO:0097550">
    <property type="term" value="C:transcription preinitiation complex"/>
    <property type="evidence" value="ECO:0007669"/>
    <property type="project" value="TreeGrafter"/>
</dbReference>
<evidence type="ECO:0000256" key="9">
    <source>
        <dbReference type="ARBA" id="ARBA00023242"/>
    </source>
</evidence>
<feature type="region of interest" description="Disordered" evidence="12">
    <location>
        <begin position="1136"/>
        <end position="1220"/>
    </location>
</feature>
<feature type="compositionally biased region" description="Polar residues" evidence="12">
    <location>
        <begin position="1027"/>
        <end position="1052"/>
    </location>
</feature>
<dbReference type="EMBL" id="UYRR01031050">
    <property type="protein sequence ID" value="VDK44608.1"/>
    <property type="molecule type" value="Genomic_DNA"/>
</dbReference>
<dbReference type="SUPFAM" id="SSF47954">
    <property type="entry name" value="Cyclin-like"/>
    <property type="match status" value="2"/>
</dbReference>
<dbReference type="PRINTS" id="PR00685">
    <property type="entry name" value="TIFACTORIIB"/>
</dbReference>
<evidence type="ECO:0000259" key="13">
    <source>
        <dbReference type="PROSITE" id="PS51134"/>
    </source>
</evidence>
<dbReference type="FunFam" id="1.10.472.10:FF:000121">
    <property type="entry name" value="Transcription factor IIIB"/>
    <property type="match status" value="1"/>
</dbReference>
<keyword evidence="7" id="KW-0010">Activator</keyword>
<dbReference type="InterPro" id="IPR036915">
    <property type="entry name" value="Cyclin-like_sf"/>
</dbReference>
<keyword evidence="6" id="KW-0805">Transcription regulation</keyword>
<dbReference type="CDD" id="cd20554">
    <property type="entry name" value="CYCLIN_TFIIIB90_rpt2"/>
    <property type="match status" value="1"/>
</dbReference>
<feature type="compositionally biased region" description="Basic and acidic residues" evidence="12">
    <location>
        <begin position="941"/>
        <end position="959"/>
    </location>
</feature>
<feature type="compositionally biased region" description="Polar residues" evidence="12">
    <location>
        <begin position="574"/>
        <end position="587"/>
    </location>
</feature>
<evidence type="ECO:0000256" key="5">
    <source>
        <dbReference type="ARBA" id="ARBA00022833"/>
    </source>
</evidence>
<feature type="region of interest" description="Disordered" evidence="12">
    <location>
        <begin position="913"/>
        <end position="995"/>
    </location>
</feature>
<feature type="region of interest" description="Disordered" evidence="12">
    <location>
        <begin position="465"/>
        <end position="494"/>
    </location>
</feature>
<dbReference type="InterPro" id="IPR011665">
    <property type="entry name" value="BRF1_TBP-bd_dom"/>
</dbReference>
<dbReference type="WBParaSite" id="ASIM_0001175601-mRNA-1">
    <property type="protein sequence ID" value="ASIM_0001175601-mRNA-1"/>
    <property type="gene ID" value="ASIM_0001175601"/>
</dbReference>
<dbReference type="SUPFAM" id="SSF57783">
    <property type="entry name" value="Zinc beta-ribbon"/>
    <property type="match status" value="1"/>
</dbReference>
<dbReference type="GO" id="GO:0070897">
    <property type="term" value="P:transcription preinitiation complex assembly"/>
    <property type="evidence" value="ECO:0007669"/>
    <property type="project" value="InterPro"/>
</dbReference>
<keyword evidence="9" id="KW-0539">Nucleus</keyword>
<dbReference type="InterPro" id="IPR013137">
    <property type="entry name" value="Znf_TFIIB"/>
</dbReference>
<feature type="compositionally biased region" description="Low complexity" evidence="12">
    <location>
        <begin position="765"/>
        <end position="775"/>
    </location>
</feature>
<gene>
    <name evidence="14" type="ORF">ASIM_LOCUS11222</name>
</gene>
<dbReference type="GO" id="GO:0008270">
    <property type="term" value="F:zinc ion binding"/>
    <property type="evidence" value="ECO:0007669"/>
    <property type="project" value="UniProtKB-KW"/>
</dbReference>
<evidence type="ECO:0000256" key="4">
    <source>
        <dbReference type="ARBA" id="ARBA00022771"/>
    </source>
</evidence>
<dbReference type="InterPro" id="IPR013150">
    <property type="entry name" value="TFIIB_cyclin"/>
</dbReference>
<feature type="compositionally biased region" description="Basic and acidic residues" evidence="12">
    <location>
        <begin position="869"/>
        <end position="879"/>
    </location>
</feature>
<feature type="compositionally biased region" description="Polar residues" evidence="12">
    <location>
        <begin position="986"/>
        <end position="995"/>
    </location>
</feature>
<keyword evidence="4 11" id="KW-0863">Zinc-finger</keyword>
<feature type="compositionally biased region" description="Polar residues" evidence="12">
    <location>
        <begin position="1175"/>
        <end position="1194"/>
    </location>
</feature>
<feature type="compositionally biased region" description="Polar residues" evidence="12">
    <location>
        <begin position="1136"/>
        <end position="1148"/>
    </location>
</feature>
<feature type="compositionally biased region" description="Low complexity" evidence="12">
    <location>
        <begin position="1433"/>
        <end position="1451"/>
    </location>
</feature>
<evidence type="ECO:0000313" key="16">
    <source>
        <dbReference type="WBParaSite" id="ASIM_0001175601-mRNA-1"/>
    </source>
</evidence>